<protein>
    <submittedName>
        <fullName evidence="1">MazF family toxin-antitoxin system</fullName>
    </submittedName>
</protein>
<dbReference type="Proteomes" id="UP001321861">
    <property type="component" value="Chromosome"/>
</dbReference>
<proteinExistence type="predicted"/>
<evidence type="ECO:0000313" key="1">
    <source>
        <dbReference type="EMBL" id="BDR57687.1"/>
    </source>
</evidence>
<dbReference type="AlphaFoldDB" id="A0AAU9DLC4"/>
<dbReference type="SUPFAM" id="SSF50118">
    <property type="entry name" value="Cell growth inhibitor/plasmid maintenance toxic component"/>
    <property type="match status" value="1"/>
</dbReference>
<keyword evidence="2" id="KW-1185">Reference proteome</keyword>
<gene>
    <name evidence="1" type="ORF">XA3_01280</name>
</gene>
<accession>A0AAU9DLC4</accession>
<dbReference type="KEGG" id="xap:XA3_01280"/>
<dbReference type="Gene3D" id="2.30.30.110">
    <property type="match status" value="1"/>
</dbReference>
<dbReference type="RefSeq" id="WP_425613249.1">
    <property type="nucleotide sequence ID" value="NZ_AP026802.1"/>
</dbReference>
<reference evidence="1 2" key="1">
    <citation type="journal article" date="2023" name="Microbiol. Spectr.">
        <title>Symbiosis of Carpenter Bees with Uncharacterized Lactic Acid Bacteria Showing NAD Auxotrophy.</title>
        <authorList>
            <person name="Kawasaki S."/>
            <person name="Ozawa K."/>
            <person name="Mori T."/>
            <person name="Yamamoto A."/>
            <person name="Ito M."/>
            <person name="Ohkuma M."/>
            <person name="Sakamoto M."/>
            <person name="Matsutani M."/>
        </authorList>
    </citation>
    <scope>NUCLEOTIDE SEQUENCE [LARGE SCALE GENOMIC DNA]</scope>
    <source>
        <strain evidence="1 2">XA3</strain>
    </source>
</reference>
<dbReference type="EMBL" id="AP026802">
    <property type="protein sequence ID" value="BDR57687.1"/>
    <property type="molecule type" value="Genomic_DNA"/>
</dbReference>
<name>A0AAU9DLC4_9LACO</name>
<dbReference type="InterPro" id="IPR011067">
    <property type="entry name" value="Plasmid_toxin/cell-grow_inhib"/>
</dbReference>
<evidence type="ECO:0000313" key="2">
    <source>
        <dbReference type="Proteomes" id="UP001321861"/>
    </source>
</evidence>
<sequence length="114" mass="13361">MTQMKTNEIVTIYVAFVEINGGKKRPVLIREINDVYFTAFKITSKYLNKSNKIKSQYYPIKNWQTAGLKQKSWVDIGHLFQFPKTGLTFKRIGKLSDFDQIGIDLFTKKFKENE</sequence>
<organism evidence="1 2">
    <name type="scientific">Xylocopilactobacillus apicola</name>
    <dbReference type="NCBI Taxonomy" id="2932184"/>
    <lineage>
        <taxon>Bacteria</taxon>
        <taxon>Bacillati</taxon>
        <taxon>Bacillota</taxon>
        <taxon>Bacilli</taxon>
        <taxon>Lactobacillales</taxon>
        <taxon>Lactobacillaceae</taxon>
        <taxon>Xylocopilactobacillus</taxon>
    </lineage>
</organism>